<name>A0A382FCI4_9ZZZZ</name>
<accession>A0A382FCI4</accession>
<evidence type="ECO:0000313" key="1">
    <source>
        <dbReference type="EMBL" id="SVB60385.1"/>
    </source>
</evidence>
<dbReference type="AlphaFoldDB" id="A0A382FCI4"/>
<protein>
    <submittedName>
        <fullName evidence="1">Uncharacterized protein</fullName>
    </submittedName>
</protein>
<sequence>MQAKAVALIGCMDGRLENPPGTVEHGASDLGNVMRRRVWSCEP</sequence>
<gene>
    <name evidence="1" type="ORF">METZ01_LOCUS213239</name>
</gene>
<organism evidence="1">
    <name type="scientific">marine metagenome</name>
    <dbReference type="NCBI Taxonomy" id="408172"/>
    <lineage>
        <taxon>unclassified sequences</taxon>
        <taxon>metagenomes</taxon>
        <taxon>ecological metagenomes</taxon>
    </lineage>
</organism>
<reference evidence="1" key="1">
    <citation type="submission" date="2018-05" db="EMBL/GenBank/DDBJ databases">
        <authorList>
            <person name="Lanie J.A."/>
            <person name="Ng W.-L."/>
            <person name="Kazmierczak K.M."/>
            <person name="Andrzejewski T.M."/>
            <person name="Davidsen T.M."/>
            <person name="Wayne K.J."/>
            <person name="Tettelin H."/>
            <person name="Glass J.I."/>
            <person name="Rusch D."/>
            <person name="Podicherti R."/>
            <person name="Tsui H.-C.T."/>
            <person name="Winkler M.E."/>
        </authorList>
    </citation>
    <scope>NUCLEOTIDE SEQUENCE</scope>
</reference>
<dbReference type="EMBL" id="UINC01049069">
    <property type="protein sequence ID" value="SVB60385.1"/>
    <property type="molecule type" value="Genomic_DNA"/>
</dbReference>
<proteinExistence type="predicted"/>